<dbReference type="RefSeq" id="WP_193917929.1">
    <property type="nucleotide sequence ID" value="NZ_JADEWL010000011.1"/>
</dbReference>
<dbReference type="EMBL" id="JADEWL010000011">
    <property type="protein sequence ID" value="MBE9212207.1"/>
    <property type="molecule type" value="Genomic_DNA"/>
</dbReference>
<organism evidence="4 5">
    <name type="scientific">Plectonema cf. radiosum LEGE 06105</name>
    <dbReference type="NCBI Taxonomy" id="945769"/>
    <lineage>
        <taxon>Bacteria</taxon>
        <taxon>Bacillati</taxon>
        <taxon>Cyanobacteriota</taxon>
        <taxon>Cyanophyceae</taxon>
        <taxon>Oscillatoriophycideae</taxon>
        <taxon>Oscillatoriales</taxon>
        <taxon>Microcoleaceae</taxon>
        <taxon>Plectonema</taxon>
    </lineage>
</organism>
<evidence type="ECO:0000256" key="1">
    <source>
        <dbReference type="ARBA" id="ARBA00022603"/>
    </source>
</evidence>
<dbReference type="PANTHER" id="PTHR10259:SF11">
    <property type="entry name" value="THIOPURINE S-METHYLTRANSFERASE"/>
    <property type="match status" value="1"/>
</dbReference>
<dbReference type="InterPro" id="IPR008854">
    <property type="entry name" value="TPMT"/>
</dbReference>
<dbReference type="PANTHER" id="PTHR10259">
    <property type="entry name" value="THIOPURINE S-METHYLTRANSFERASE"/>
    <property type="match status" value="1"/>
</dbReference>
<comment type="caution">
    <text evidence="4">The sequence shown here is derived from an EMBL/GenBank/DDBJ whole genome shotgun (WGS) entry which is preliminary data.</text>
</comment>
<dbReference type="Pfam" id="PF05724">
    <property type="entry name" value="TPMT"/>
    <property type="match status" value="1"/>
</dbReference>
<name>A0A8J7F087_9CYAN</name>
<gene>
    <name evidence="4" type="ORF">IQ247_05690</name>
</gene>
<dbReference type="AlphaFoldDB" id="A0A8J7F087"/>
<dbReference type="GO" id="GO:0008119">
    <property type="term" value="F:thiopurine S-methyltransferase activity"/>
    <property type="evidence" value="ECO:0007669"/>
    <property type="project" value="TreeGrafter"/>
</dbReference>
<dbReference type="Gene3D" id="3.40.50.150">
    <property type="entry name" value="Vaccinia Virus protein VP39"/>
    <property type="match status" value="1"/>
</dbReference>
<evidence type="ECO:0000313" key="5">
    <source>
        <dbReference type="Proteomes" id="UP000620559"/>
    </source>
</evidence>
<reference evidence="4" key="1">
    <citation type="submission" date="2020-10" db="EMBL/GenBank/DDBJ databases">
        <authorList>
            <person name="Castelo-Branco R."/>
            <person name="Eusebio N."/>
            <person name="Adriana R."/>
            <person name="Vieira A."/>
            <person name="Brugerolle De Fraissinette N."/>
            <person name="Rezende De Castro R."/>
            <person name="Schneider M.P."/>
            <person name="Vasconcelos V."/>
            <person name="Leao P.N."/>
        </authorList>
    </citation>
    <scope>NUCLEOTIDE SEQUENCE</scope>
    <source>
        <strain evidence="4">LEGE 06105</strain>
    </source>
</reference>
<dbReference type="CDD" id="cd02440">
    <property type="entry name" value="AdoMet_MTases"/>
    <property type="match status" value="1"/>
</dbReference>
<protein>
    <submittedName>
        <fullName evidence="4">Class I SAM-dependent methyltransferase</fullName>
    </submittedName>
</protein>
<dbReference type="Proteomes" id="UP000620559">
    <property type="component" value="Unassembled WGS sequence"/>
</dbReference>
<keyword evidence="5" id="KW-1185">Reference proteome</keyword>
<evidence type="ECO:0000313" key="4">
    <source>
        <dbReference type="EMBL" id="MBE9212207.1"/>
    </source>
</evidence>
<dbReference type="GO" id="GO:0032259">
    <property type="term" value="P:methylation"/>
    <property type="evidence" value="ECO:0007669"/>
    <property type="project" value="UniProtKB-KW"/>
</dbReference>
<sequence>MTQNWFENLYAKAQGDSNQVPWANMTVNAYLKDWLNQNPQLEKNLNGLKALVVGCGLGDDAEALAEYGFDVTAFDISPTAINWCISRFPHSSVNYLVADLFDLNQEWQQNFDFVFESRTIQSLPLTVRQQAMTAIAQLVAHNGTLLVVTATRDTPEEPSGPPYPLSLEEIDYFTKLGLQEIRRDAFTEKNNRLPKRLRIEYSFKSRIKISSTPPY</sequence>
<accession>A0A8J7F087</accession>
<keyword evidence="2" id="KW-0808">Transferase</keyword>
<dbReference type="SUPFAM" id="SSF53335">
    <property type="entry name" value="S-adenosyl-L-methionine-dependent methyltransferases"/>
    <property type="match status" value="1"/>
</dbReference>
<dbReference type="InterPro" id="IPR029063">
    <property type="entry name" value="SAM-dependent_MTases_sf"/>
</dbReference>
<evidence type="ECO:0000256" key="3">
    <source>
        <dbReference type="ARBA" id="ARBA00022691"/>
    </source>
</evidence>
<proteinExistence type="predicted"/>
<evidence type="ECO:0000256" key="2">
    <source>
        <dbReference type="ARBA" id="ARBA00022679"/>
    </source>
</evidence>
<keyword evidence="1 4" id="KW-0489">Methyltransferase</keyword>
<keyword evidence="3" id="KW-0949">S-adenosyl-L-methionine</keyword>